<keyword evidence="1" id="KW-0472">Membrane</keyword>
<feature type="chain" id="PRO_5044064313" evidence="2">
    <location>
        <begin position="32"/>
        <end position="367"/>
    </location>
</feature>
<keyword evidence="2" id="KW-0732">Signal</keyword>
<dbReference type="InterPro" id="IPR021759">
    <property type="entry name" value="WxLIP_HBD"/>
</dbReference>
<feature type="domain" description="WxL Interacting Protein peptidoglycan binding" evidence="3">
    <location>
        <begin position="47"/>
        <end position="165"/>
    </location>
</feature>
<keyword evidence="1" id="KW-1133">Transmembrane helix</keyword>
<evidence type="ECO:0000259" key="3">
    <source>
        <dbReference type="Pfam" id="PF06030"/>
    </source>
</evidence>
<dbReference type="InterPro" id="IPR010317">
    <property type="entry name" value="WxLIP_PGBD"/>
</dbReference>
<reference evidence="6" key="3">
    <citation type="submission" date="2024-03" db="EMBL/GenBank/DDBJ databases">
        <title>The Genome Sequence of Enterococcus sp. DIV0242b.</title>
        <authorList>
            <consortium name="The Broad Institute Genomics Platform"/>
            <consortium name="The Broad Institute Microbial Omics Core"/>
            <consortium name="The Broad Institute Genomic Center for Infectious Diseases"/>
            <person name="Earl A."/>
            <person name="Manson A."/>
            <person name="Gilmore M."/>
            <person name="Schwartman J."/>
            <person name="Shea T."/>
            <person name="Abouelleil A."/>
            <person name="Cao P."/>
            <person name="Chapman S."/>
            <person name="Cusick C."/>
            <person name="Young S."/>
            <person name="Neafsey D."/>
            <person name="Nusbaum C."/>
            <person name="Birren B."/>
        </authorList>
    </citation>
    <scope>NUCLEOTIDE SEQUENCE</scope>
    <source>
        <strain evidence="6">9E7_DIV0242</strain>
    </source>
</reference>
<organism evidence="5">
    <name type="scientific">Candidatus Enterococcus clewellii</name>
    <dbReference type="NCBI Taxonomy" id="1834193"/>
    <lineage>
        <taxon>Bacteria</taxon>
        <taxon>Bacillati</taxon>
        <taxon>Bacillota</taxon>
        <taxon>Bacilli</taxon>
        <taxon>Lactobacillales</taxon>
        <taxon>Enterococcaceae</taxon>
        <taxon>Enterococcus</taxon>
    </lineage>
</organism>
<evidence type="ECO:0000256" key="2">
    <source>
        <dbReference type="SAM" id="SignalP"/>
    </source>
</evidence>
<keyword evidence="1" id="KW-0812">Transmembrane</keyword>
<sequence>MKVKLYHREKQFLICLLFFFFLGSVPSKVSASDEQTTGSGAEKFAAFTIKPRLPENQMDAHIRYFYLHVQPNQEQELEIEVINRSNQAELYTVALHSAGTNANGLLTYEEGNELVESNEAVSIQQLVTVETKELKVEPGTIGIAKLKLKIPNHALKGLVLGGISIRPKLKEEEQGSGMSVGNTYGYVSGIALKSDKDYLNQGLEAIELYNVEPVIDAGKKLLTASLLNPLPQVFGEFSISGKLIDLGNNETITERTMEECRIAPHTLFPFQLDWGMEEVRAGKYRFEAIVTGKEETSKKWEFSREFEISSKKANEMNEDTSFKLIVPQWFILCFCILALLTITLLAGLVVRSNRQKKKFKKRKKKKE</sequence>
<evidence type="ECO:0000313" key="5">
    <source>
        <dbReference type="EMBL" id="OTP13666.1"/>
    </source>
</evidence>
<dbReference type="Pfam" id="PF06030">
    <property type="entry name" value="WxLIP_PGBD"/>
    <property type="match status" value="1"/>
</dbReference>
<proteinExistence type="predicted"/>
<protein>
    <submittedName>
        <fullName evidence="5">Uncharacterized protein</fullName>
    </submittedName>
</protein>
<reference evidence="5" key="1">
    <citation type="submission" date="2017-05" db="EMBL/GenBank/DDBJ databases">
        <title>The Genome Sequence of Enterococcus sp. 9E7_DIV0242.</title>
        <authorList>
            <consortium name="The Broad Institute Genomics Platform"/>
            <consortium name="The Broad Institute Genomic Center for Infectious Diseases"/>
            <person name="Earl A."/>
            <person name="Manson A."/>
            <person name="Schwartman J."/>
            <person name="Gilmore M."/>
            <person name="Abouelleil A."/>
            <person name="Cao P."/>
            <person name="Chapman S."/>
            <person name="Cusick C."/>
            <person name="Shea T."/>
            <person name="Young S."/>
            <person name="Neafsey D."/>
            <person name="Nusbaum C."/>
            <person name="Birren B."/>
        </authorList>
    </citation>
    <scope>NUCLEOTIDE SEQUENCE [LARGE SCALE GENOMIC DNA]</scope>
    <source>
        <strain evidence="5">9E7_DIV0242</strain>
    </source>
</reference>
<evidence type="ECO:0000313" key="6">
    <source>
        <dbReference type="EMBL" id="WYJ89940.1"/>
    </source>
</evidence>
<dbReference type="Pfam" id="PF11797">
    <property type="entry name" value="WxLIP_HBD"/>
    <property type="match status" value="1"/>
</dbReference>
<dbReference type="EMBL" id="CP147247">
    <property type="protein sequence ID" value="WYJ89940.1"/>
    <property type="molecule type" value="Genomic_DNA"/>
</dbReference>
<dbReference type="EMBL" id="NGMM01000005">
    <property type="protein sequence ID" value="OTP13666.1"/>
    <property type="molecule type" value="Genomic_DNA"/>
</dbReference>
<feature type="domain" description="WxL Interacting Protein host binding" evidence="4">
    <location>
        <begin position="176"/>
        <end position="318"/>
    </location>
</feature>
<evidence type="ECO:0000259" key="4">
    <source>
        <dbReference type="Pfam" id="PF11797"/>
    </source>
</evidence>
<accession>A0A242K3U6</accession>
<gene>
    <name evidence="6" type="ORF">A5888_001668</name>
    <name evidence="5" type="ORF">A5888_003144</name>
</gene>
<evidence type="ECO:0000313" key="7">
    <source>
        <dbReference type="Proteomes" id="UP000195141"/>
    </source>
</evidence>
<reference evidence="6" key="2">
    <citation type="submission" date="2017-05" db="EMBL/GenBank/DDBJ databases">
        <authorList>
            <consortium name="The Broad Institute Genomics Platform"/>
            <consortium name="The Broad Institute Genomic Center for Infectious Diseases"/>
            <person name="Earl A."/>
            <person name="Manson A."/>
            <person name="Schwartman J."/>
            <person name="Gilmore M."/>
            <person name="Abouelleil A."/>
            <person name="Cao P."/>
            <person name="Chapman S."/>
            <person name="Cusick C."/>
            <person name="Shea T."/>
            <person name="Young S."/>
            <person name="Neafsey D."/>
            <person name="Nusbaum C."/>
            <person name="Birren B."/>
        </authorList>
    </citation>
    <scope>NUCLEOTIDE SEQUENCE</scope>
    <source>
        <strain evidence="6">9E7_DIV0242</strain>
    </source>
</reference>
<dbReference type="RefSeq" id="WP_086350144.1">
    <property type="nucleotide sequence ID" value="NZ_CP147247.1"/>
</dbReference>
<keyword evidence="7" id="KW-1185">Reference proteome</keyword>
<feature type="signal peptide" evidence="2">
    <location>
        <begin position="1"/>
        <end position="31"/>
    </location>
</feature>
<name>A0A242K3U6_9ENTE</name>
<dbReference type="AlphaFoldDB" id="A0A242K3U6"/>
<dbReference type="OrthoDB" id="2148359at2"/>
<evidence type="ECO:0000256" key="1">
    <source>
        <dbReference type="SAM" id="Phobius"/>
    </source>
</evidence>
<dbReference type="Proteomes" id="UP000195141">
    <property type="component" value="Chromosome"/>
</dbReference>
<feature type="transmembrane region" description="Helical" evidence="1">
    <location>
        <begin position="329"/>
        <end position="350"/>
    </location>
</feature>